<accession>A0A8H6WG62</accession>
<comment type="caution">
    <text evidence="1">The sequence shown here is derived from an EMBL/GenBank/DDBJ whole genome shotgun (WGS) entry which is preliminary data.</text>
</comment>
<name>A0A8H6WG62_9AGAR</name>
<gene>
    <name evidence="1" type="ORF">MIND_00064900</name>
</gene>
<proteinExistence type="predicted"/>
<evidence type="ECO:0000313" key="1">
    <source>
        <dbReference type="EMBL" id="KAF7315496.1"/>
    </source>
</evidence>
<sequence length="312" mass="35257">MDLLAPEIQTSVEDQYASRKLELETAIKELLGEAYIVDVDLCAVWPYAERNGGSNFGATITGYFEGFIAALKRYVRIYGEPGKLCFNRVVTERTIELKVNPLGEEYSSAISASITHGVYAILFHPRWFGTPMCVPPRDHGFEVIRREVDRLQVPMNLLGHSFTLVAQHSVEKLFDSESARLQTGFSRLLGVPVVLDPNWGEVYAALQATRRSHDSDNGLGQYAFRCFEDLYDRLEILPELRDPATQQQIRSRLSESTFTIRLQVLLQKESDIDLVVVQSGVALIQFTPSLFLHGDGYRDKGAWLLKDILQLE</sequence>
<dbReference type="GeneID" id="59340125"/>
<dbReference type="EMBL" id="JACAZF010000001">
    <property type="protein sequence ID" value="KAF7315496.1"/>
    <property type="molecule type" value="Genomic_DNA"/>
</dbReference>
<evidence type="ECO:0000313" key="2">
    <source>
        <dbReference type="Proteomes" id="UP000636479"/>
    </source>
</evidence>
<dbReference type="OrthoDB" id="3062418at2759"/>
<reference evidence="1" key="1">
    <citation type="submission" date="2020-05" db="EMBL/GenBank/DDBJ databases">
        <title>Mycena genomes resolve the evolution of fungal bioluminescence.</title>
        <authorList>
            <person name="Tsai I.J."/>
        </authorList>
    </citation>
    <scope>NUCLEOTIDE SEQUENCE</scope>
    <source>
        <strain evidence="1">171206Taipei</strain>
    </source>
</reference>
<dbReference type="AlphaFoldDB" id="A0A8H6WG62"/>
<dbReference type="Proteomes" id="UP000636479">
    <property type="component" value="Unassembled WGS sequence"/>
</dbReference>
<protein>
    <submittedName>
        <fullName evidence="1">Uncharacterized protein</fullName>
    </submittedName>
</protein>
<dbReference type="RefSeq" id="XP_037225519.1">
    <property type="nucleotide sequence ID" value="XM_037357609.1"/>
</dbReference>
<organism evidence="1 2">
    <name type="scientific">Mycena indigotica</name>
    <dbReference type="NCBI Taxonomy" id="2126181"/>
    <lineage>
        <taxon>Eukaryota</taxon>
        <taxon>Fungi</taxon>
        <taxon>Dikarya</taxon>
        <taxon>Basidiomycota</taxon>
        <taxon>Agaricomycotina</taxon>
        <taxon>Agaricomycetes</taxon>
        <taxon>Agaricomycetidae</taxon>
        <taxon>Agaricales</taxon>
        <taxon>Marasmiineae</taxon>
        <taxon>Mycenaceae</taxon>
        <taxon>Mycena</taxon>
    </lineage>
</organism>
<keyword evidence="2" id="KW-1185">Reference proteome</keyword>